<dbReference type="PRINTS" id="PR01415">
    <property type="entry name" value="ANKYRIN"/>
</dbReference>
<keyword evidence="1" id="KW-0677">Repeat</keyword>
<feature type="non-terminal residue" evidence="4">
    <location>
        <position position="140"/>
    </location>
</feature>
<dbReference type="EMBL" id="HACG01032905">
    <property type="protein sequence ID" value="CEK79770.1"/>
    <property type="molecule type" value="Transcribed_RNA"/>
</dbReference>
<feature type="non-terminal residue" evidence="4">
    <location>
        <position position="1"/>
    </location>
</feature>
<keyword evidence="2 3" id="KW-0040">ANK repeat</keyword>
<dbReference type="Pfam" id="PF12796">
    <property type="entry name" value="Ank_2"/>
    <property type="match status" value="1"/>
</dbReference>
<dbReference type="PROSITE" id="PS50088">
    <property type="entry name" value="ANK_REPEAT"/>
    <property type="match status" value="2"/>
</dbReference>
<dbReference type="Gene3D" id="1.25.40.20">
    <property type="entry name" value="Ankyrin repeat-containing domain"/>
    <property type="match status" value="1"/>
</dbReference>
<dbReference type="PANTHER" id="PTHR24171">
    <property type="entry name" value="ANKYRIN REPEAT DOMAIN-CONTAINING PROTEIN 39-RELATED"/>
    <property type="match status" value="1"/>
</dbReference>
<feature type="repeat" description="ANK" evidence="3">
    <location>
        <begin position="102"/>
        <end position="134"/>
    </location>
</feature>
<dbReference type="InterPro" id="IPR036770">
    <property type="entry name" value="Ankyrin_rpt-contain_sf"/>
</dbReference>
<feature type="repeat" description="ANK" evidence="3">
    <location>
        <begin position="69"/>
        <end position="101"/>
    </location>
</feature>
<dbReference type="SMART" id="SM00248">
    <property type="entry name" value="ANK"/>
    <property type="match status" value="2"/>
</dbReference>
<gene>
    <name evidence="4" type="primary">ORF117378</name>
</gene>
<dbReference type="AlphaFoldDB" id="A0A0B7AIM0"/>
<dbReference type="SUPFAM" id="SSF48403">
    <property type="entry name" value="Ankyrin repeat"/>
    <property type="match status" value="1"/>
</dbReference>
<evidence type="ECO:0000256" key="1">
    <source>
        <dbReference type="ARBA" id="ARBA00022737"/>
    </source>
</evidence>
<reference evidence="4" key="1">
    <citation type="submission" date="2014-12" db="EMBL/GenBank/DDBJ databases">
        <title>Insight into the proteome of Arion vulgaris.</title>
        <authorList>
            <person name="Aradska J."/>
            <person name="Bulat T."/>
            <person name="Smidak R."/>
            <person name="Sarate P."/>
            <person name="Gangsoo J."/>
            <person name="Sialana F."/>
            <person name="Bilban M."/>
            <person name="Lubec G."/>
        </authorList>
    </citation>
    <scope>NUCLEOTIDE SEQUENCE</scope>
    <source>
        <tissue evidence="4">Skin</tissue>
    </source>
</reference>
<organism evidence="4">
    <name type="scientific">Arion vulgaris</name>
    <dbReference type="NCBI Taxonomy" id="1028688"/>
    <lineage>
        <taxon>Eukaryota</taxon>
        <taxon>Metazoa</taxon>
        <taxon>Spiralia</taxon>
        <taxon>Lophotrochozoa</taxon>
        <taxon>Mollusca</taxon>
        <taxon>Gastropoda</taxon>
        <taxon>Heterobranchia</taxon>
        <taxon>Euthyneura</taxon>
        <taxon>Panpulmonata</taxon>
        <taxon>Eupulmonata</taxon>
        <taxon>Stylommatophora</taxon>
        <taxon>Helicina</taxon>
        <taxon>Arionoidea</taxon>
        <taxon>Arionidae</taxon>
        <taxon>Arion</taxon>
    </lineage>
</organism>
<dbReference type="PROSITE" id="PS50297">
    <property type="entry name" value="ANK_REP_REGION"/>
    <property type="match status" value="2"/>
</dbReference>
<dbReference type="InterPro" id="IPR002110">
    <property type="entry name" value="Ankyrin_rpt"/>
</dbReference>
<name>A0A0B7AIM0_9EUPU</name>
<accession>A0A0B7AIM0</accession>
<protein>
    <submittedName>
        <fullName evidence="4">Uncharacterized protein</fullName>
    </submittedName>
</protein>
<sequence length="140" mass="15721">DINVNHNHNGYSSEGESDLAKTFDLPEDELLYAARHGKEDVLLRLLIDNEETDKRKVNVNCKGREKANRGWTPLHLAAYFGHTAAVRVLLEFGAEVNTLNASDESPLFLAAYTGREEVVGLLLKHGAETNIRNRQNQRPQ</sequence>
<proteinExistence type="predicted"/>
<evidence type="ECO:0000313" key="4">
    <source>
        <dbReference type="EMBL" id="CEK79770.1"/>
    </source>
</evidence>
<evidence type="ECO:0000256" key="3">
    <source>
        <dbReference type="PROSITE-ProRule" id="PRU00023"/>
    </source>
</evidence>
<evidence type="ECO:0000256" key="2">
    <source>
        <dbReference type="ARBA" id="ARBA00023043"/>
    </source>
</evidence>